<keyword evidence="2" id="KW-1185">Reference proteome</keyword>
<protein>
    <submittedName>
        <fullName evidence="1">Uncharacterized protein</fullName>
    </submittedName>
</protein>
<organism evidence="1 2">
    <name type="scientific">Caerostris extrusa</name>
    <name type="common">Bark spider</name>
    <name type="synonym">Caerostris bankana</name>
    <dbReference type="NCBI Taxonomy" id="172846"/>
    <lineage>
        <taxon>Eukaryota</taxon>
        <taxon>Metazoa</taxon>
        <taxon>Ecdysozoa</taxon>
        <taxon>Arthropoda</taxon>
        <taxon>Chelicerata</taxon>
        <taxon>Arachnida</taxon>
        <taxon>Araneae</taxon>
        <taxon>Araneomorphae</taxon>
        <taxon>Entelegynae</taxon>
        <taxon>Araneoidea</taxon>
        <taxon>Araneidae</taxon>
        <taxon>Caerostris</taxon>
    </lineage>
</organism>
<dbReference type="EMBL" id="BPLR01005701">
    <property type="protein sequence ID" value="GIY04352.1"/>
    <property type="molecule type" value="Genomic_DNA"/>
</dbReference>
<proteinExistence type="predicted"/>
<reference evidence="1 2" key="1">
    <citation type="submission" date="2021-06" db="EMBL/GenBank/DDBJ databases">
        <title>Caerostris extrusa draft genome.</title>
        <authorList>
            <person name="Kono N."/>
            <person name="Arakawa K."/>
        </authorList>
    </citation>
    <scope>NUCLEOTIDE SEQUENCE [LARGE SCALE GENOMIC DNA]</scope>
</reference>
<comment type="caution">
    <text evidence="1">The sequence shown here is derived from an EMBL/GenBank/DDBJ whole genome shotgun (WGS) entry which is preliminary data.</text>
</comment>
<dbReference type="AlphaFoldDB" id="A0AAV4Q821"/>
<evidence type="ECO:0000313" key="1">
    <source>
        <dbReference type="EMBL" id="GIY04352.1"/>
    </source>
</evidence>
<accession>A0AAV4Q821</accession>
<sequence>MSILGWAIWHYYIYSSPSRSFRAIDHNQCIPEKVVQWPCGSTHGQFDLVEVTSLLLHQAAVSTTSSLGGETLIQEIFKIKGELHVPSLAHQQILIMG</sequence>
<evidence type="ECO:0000313" key="2">
    <source>
        <dbReference type="Proteomes" id="UP001054945"/>
    </source>
</evidence>
<name>A0AAV4Q821_CAEEX</name>
<dbReference type="Proteomes" id="UP001054945">
    <property type="component" value="Unassembled WGS sequence"/>
</dbReference>
<gene>
    <name evidence="1" type="ORF">CEXT_642011</name>
</gene>